<organism evidence="5 10">
    <name type="scientific">Phytophthora fragariae</name>
    <dbReference type="NCBI Taxonomy" id="53985"/>
    <lineage>
        <taxon>Eukaryota</taxon>
        <taxon>Sar</taxon>
        <taxon>Stramenopiles</taxon>
        <taxon>Oomycota</taxon>
        <taxon>Peronosporomycetes</taxon>
        <taxon>Peronosporales</taxon>
        <taxon>Peronosporaceae</taxon>
        <taxon>Phytophthora</taxon>
    </lineage>
</organism>
<dbReference type="EMBL" id="QXFZ01008591">
    <property type="protein sequence ID" value="KAE9055543.1"/>
    <property type="molecule type" value="Genomic_DNA"/>
</dbReference>
<dbReference type="PANTHER" id="PTHR19241">
    <property type="entry name" value="ATP-BINDING CASSETTE TRANSPORTER"/>
    <property type="match status" value="1"/>
</dbReference>
<dbReference type="OrthoDB" id="123181at2759"/>
<reference evidence="8 9" key="1">
    <citation type="submission" date="2018-08" db="EMBL/GenBank/DDBJ databases">
        <title>Genomic investigation of the strawberry pathogen Phytophthora fragariae indicates pathogenicity is determined by transcriptional variation in three key races.</title>
        <authorList>
            <person name="Adams T.M."/>
            <person name="Armitage A.D."/>
            <person name="Sobczyk M.K."/>
            <person name="Bates H.J."/>
            <person name="Dunwell J.M."/>
            <person name="Nellist C.F."/>
            <person name="Harrison R.J."/>
        </authorList>
    </citation>
    <scope>NUCLEOTIDE SEQUENCE [LARGE SCALE GENOMIC DNA]</scope>
    <source>
        <strain evidence="6 9">A4</strain>
        <strain evidence="5 10">BC-1</strain>
        <strain evidence="3 12">BC-23</strain>
        <strain evidence="4 8">NOV-27</strain>
        <strain evidence="2 11">NOV-71</strain>
        <strain evidence="7 13">NOV-77</strain>
    </source>
</reference>
<dbReference type="EMBL" id="QXGB01008325">
    <property type="protein sequence ID" value="KAE9158029.1"/>
    <property type="molecule type" value="Genomic_DNA"/>
</dbReference>
<protein>
    <recommendedName>
        <fullName evidence="14">ATPase AAA-type core domain-containing protein</fullName>
    </recommendedName>
</protein>
<dbReference type="EMBL" id="QXGC01010602">
    <property type="protein sequence ID" value="KAE9156600.1"/>
    <property type="molecule type" value="Genomic_DNA"/>
</dbReference>
<dbReference type="Proteomes" id="UP000440367">
    <property type="component" value="Unassembled WGS sequence"/>
</dbReference>
<dbReference type="EMBL" id="QXFY01009204">
    <property type="protein sequence ID" value="KAE9262906.1"/>
    <property type="molecule type" value="Genomic_DNA"/>
</dbReference>
<accession>A0A6A3VWP1</accession>
<keyword evidence="8" id="KW-1185">Reference proteome</keyword>
<name>A0A6A3VWP1_9STRA</name>
<evidence type="ECO:0000313" key="12">
    <source>
        <dbReference type="Proteomes" id="UP000476176"/>
    </source>
</evidence>
<dbReference type="Proteomes" id="UP000437068">
    <property type="component" value="Unassembled WGS sequence"/>
</dbReference>
<keyword evidence="1" id="KW-0813">Transport</keyword>
<evidence type="ECO:0000313" key="10">
    <source>
        <dbReference type="Proteomes" id="UP000440367"/>
    </source>
</evidence>
<evidence type="ECO:0000313" key="9">
    <source>
        <dbReference type="Proteomes" id="UP000437068"/>
    </source>
</evidence>
<dbReference type="SUPFAM" id="SSF52540">
    <property type="entry name" value="P-loop containing nucleoside triphosphate hydrolases"/>
    <property type="match status" value="1"/>
</dbReference>
<evidence type="ECO:0000313" key="7">
    <source>
        <dbReference type="EMBL" id="KAE9262906.1"/>
    </source>
</evidence>
<dbReference type="EMBL" id="QXGD01004754">
    <property type="protein sequence ID" value="KAE9168985.1"/>
    <property type="molecule type" value="Genomic_DNA"/>
</dbReference>
<evidence type="ECO:0000256" key="1">
    <source>
        <dbReference type="ARBA" id="ARBA00022448"/>
    </source>
</evidence>
<evidence type="ECO:0000313" key="5">
    <source>
        <dbReference type="EMBL" id="KAE9168985.1"/>
    </source>
</evidence>
<dbReference type="InterPro" id="IPR027417">
    <property type="entry name" value="P-loop_NTPase"/>
</dbReference>
<dbReference type="Proteomes" id="UP000433483">
    <property type="component" value="Unassembled WGS sequence"/>
</dbReference>
<dbReference type="AlphaFoldDB" id="A0A6A3VWP1"/>
<evidence type="ECO:0000313" key="3">
    <source>
        <dbReference type="EMBL" id="KAE9156600.1"/>
    </source>
</evidence>
<dbReference type="EMBL" id="QXGE01010723">
    <property type="protein sequence ID" value="KAE9259472.1"/>
    <property type="molecule type" value="Genomic_DNA"/>
</dbReference>
<dbReference type="Proteomes" id="UP000441208">
    <property type="component" value="Unassembled WGS sequence"/>
</dbReference>
<dbReference type="Proteomes" id="UP000476176">
    <property type="component" value="Unassembled WGS sequence"/>
</dbReference>
<evidence type="ECO:0008006" key="14">
    <source>
        <dbReference type="Google" id="ProtNLM"/>
    </source>
</evidence>
<evidence type="ECO:0000313" key="2">
    <source>
        <dbReference type="EMBL" id="KAE9055543.1"/>
    </source>
</evidence>
<evidence type="ECO:0000313" key="4">
    <source>
        <dbReference type="EMBL" id="KAE9158029.1"/>
    </source>
</evidence>
<evidence type="ECO:0000313" key="8">
    <source>
        <dbReference type="Proteomes" id="UP000433483"/>
    </source>
</evidence>
<comment type="caution">
    <text evidence="5">The sequence shown here is derived from an EMBL/GenBank/DDBJ whole genome shotgun (WGS) entry which is preliminary data.</text>
</comment>
<gene>
    <name evidence="6" type="ORF">PF001_g33027</name>
    <name evidence="5" type="ORF">PF002_g30472</name>
    <name evidence="3" type="ORF">PF004_g32536</name>
    <name evidence="4" type="ORF">PF005_g32615</name>
    <name evidence="2" type="ORF">PF007_g32286</name>
    <name evidence="7" type="ORF">PF008_g32488</name>
</gene>
<evidence type="ECO:0000313" key="13">
    <source>
        <dbReference type="Proteomes" id="UP000486351"/>
    </source>
</evidence>
<sequence>MEQMKRLTIGVELAAQPSVLFLDEPTSGLDARSAKLIMDGVRKVADTGRTIVCTIHHFIFQVRYITFIV</sequence>
<evidence type="ECO:0000313" key="6">
    <source>
        <dbReference type="EMBL" id="KAE9259472.1"/>
    </source>
</evidence>
<dbReference type="Gene3D" id="3.40.50.300">
    <property type="entry name" value="P-loop containing nucleotide triphosphate hydrolases"/>
    <property type="match status" value="1"/>
</dbReference>
<dbReference type="Proteomes" id="UP000486351">
    <property type="component" value="Unassembled WGS sequence"/>
</dbReference>
<proteinExistence type="predicted"/>
<evidence type="ECO:0000313" key="11">
    <source>
        <dbReference type="Proteomes" id="UP000441208"/>
    </source>
</evidence>